<protein>
    <submittedName>
        <fullName evidence="1">Uncharacterized protein</fullName>
    </submittedName>
</protein>
<dbReference type="AlphaFoldDB" id="A0A8H4F4W2"/>
<evidence type="ECO:0000313" key="1">
    <source>
        <dbReference type="EMBL" id="KAF1806432.1"/>
    </source>
</evidence>
<proteinExistence type="predicted"/>
<name>A0A8H4F4W2_MUCCL</name>
<dbReference type="Proteomes" id="UP000469890">
    <property type="component" value="Unassembled WGS sequence"/>
</dbReference>
<gene>
    <name evidence="1" type="ORF">FB192DRAFT_1350460</name>
</gene>
<evidence type="ECO:0000313" key="2">
    <source>
        <dbReference type="Proteomes" id="UP000469890"/>
    </source>
</evidence>
<accession>A0A8H4F4W2</accession>
<dbReference type="EMBL" id="JAAECE010000001">
    <property type="protein sequence ID" value="KAF1806432.1"/>
    <property type="molecule type" value="Genomic_DNA"/>
</dbReference>
<organism evidence="1 2">
    <name type="scientific">Mucor circinelloides f. lusitanicus</name>
    <name type="common">Mucor racemosus var. lusitanicus</name>
    <dbReference type="NCBI Taxonomy" id="29924"/>
    <lineage>
        <taxon>Eukaryota</taxon>
        <taxon>Fungi</taxon>
        <taxon>Fungi incertae sedis</taxon>
        <taxon>Mucoromycota</taxon>
        <taxon>Mucoromycotina</taxon>
        <taxon>Mucoromycetes</taxon>
        <taxon>Mucorales</taxon>
        <taxon>Mucorineae</taxon>
        <taxon>Mucoraceae</taxon>
        <taxon>Mucor</taxon>
    </lineage>
</organism>
<comment type="caution">
    <text evidence="1">The sequence shown here is derived from an EMBL/GenBank/DDBJ whole genome shotgun (WGS) entry which is preliminary data.</text>
</comment>
<reference evidence="1 2" key="1">
    <citation type="submission" date="2019-09" db="EMBL/GenBank/DDBJ databases">
        <authorList>
            <consortium name="DOE Joint Genome Institute"/>
            <person name="Mondo S.J."/>
            <person name="Navarro-Mendoza M.I."/>
            <person name="Perez-Arques C."/>
            <person name="Panchal S."/>
            <person name="Nicolas F.E."/>
            <person name="Ganguly P."/>
            <person name="Pangilinan J."/>
            <person name="Grigoriev I."/>
            <person name="Heitman J."/>
            <person name="Sanya K."/>
            <person name="Garre V."/>
        </authorList>
    </citation>
    <scope>NUCLEOTIDE SEQUENCE [LARGE SCALE GENOMIC DNA]</scope>
    <source>
        <strain evidence="1 2">MU402</strain>
    </source>
</reference>
<sequence>MIAHTDMGCNGLLIFFFFTNITSCSTGRIRFFLRWETNTAWAAFLHAFTTFTTFDHTPFVGLVINAVSRNNSGKDGSNE</sequence>